<proteinExistence type="predicted"/>
<sequence>MMPRLVLLVLAGGALLGGCAGGTTLSRARLDGLRSQGVAPDMVYLVDLRGYEPVEQSMSVYNDNGFQTFYLSAEGRQVWFGVDRGAFSDALCRERPVHDAEPPAAPVSCEADDVGWYRVSGGRHEYAVVEDGHVIRLSGLRADVDRATLKEAMSTLQPQTARP</sequence>
<dbReference type="Proteomes" id="UP001595891">
    <property type="component" value="Unassembled WGS sequence"/>
</dbReference>
<dbReference type="PROSITE" id="PS51257">
    <property type="entry name" value="PROKAR_LIPOPROTEIN"/>
    <property type="match status" value="1"/>
</dbReference>
<evidence type="ECO:0000313" key="1">
    <source>
        <dbReference type="EMBL" id="MFC4588496.1"/>
    </source>
</evidence>
<organism evidence="1 2">
    <name type="scientific">Sphaerisporangium corydalis</name>
    <dbReference type="NCBI Taxonomy" id="1441875"/>
    <lineage>
        <taxon>Bacteria</taxon>
        <taxon>Bacillati</taxon>
        <taxon>Actinomycetota</taxon>
        <taxon>Actinomycetes</taxon>
        <taxon>Streptosporangiales</taxon>
        <taxon>Streptosporangiaceae</taxon>
        <taxon>Sphaerisporangium</taxon>
    </lineage>
</organism>
<dbReference type="EMBL" id="JBHSFN010000012">
    <property type="protein sequence ID" value="MFC4588496.1"/>
    <property type="molecule type" value="Genomic_DNA"/>
</dbReference>
<dbReference type="RefSeq" id="WP_262843378.1">
    <property type="nucleotide sequence ID" value="NZ_JANZYP010000017.1"/>
</dbReference>
<keyword evidence="2" id="KW-1185">Reference proteome</keyword>
<evidence type="ECO:0008006" key="3">
    <source>
        <dbReference type="Google" id="ProtNLM"/>
    </source>
</evidence>
<name>A0ABV9EJ07_9ACTN</name>
<protein>
    <recommendedName>
        <fullName evidence="3">DUF4367 domain-containing protein</fullName>
    </recommendedName>
</protein>
<evidence type="ECO:0000313" key="2">
    <source>
        <dbReference type="Proteomes" id="UP001595891"/>
    </source>
</evidence>
<accession>A0ABV9EJ07</accession>
<gene>
    <name evidence="1" type="ORF">ACFO8L_20575</name>
</gene>
<comment type="caution">
    <text evidence="1">The sequence shown here is derived from an EMBL/GenBank/DDBJ whole genome shotgun (WGS) entry which is preliminary data.</text>
</comment>
<reference evidence="2" key="1">
    <citation type="journal article" date="2019" name="Int. J. Syst. Evol. Microbiol.">
        <title>The Global Catalogue of Microorganisms (GCM) 10K type strain sequencing project: providing services to taxonomists for standard genome sequencing and annotation.</title>
        <authorList>
            <consortium name="The Broad Institute Genomics Platform"/>
            <consortium name="The Broad Institute Genome Sequencing Center for Infectious Disease"/>
            <person name="Wu L."/>
            <person name="Ma J."/>
        </authorList>
    </citation>
    <scope>NUCLEOTIDE SEQUENCE [LARGE SCALE GENOMIC DNA]</scope>
    <source>
        <strain evidence="2">CCUG 49560</strain>
    </source>
</reference>